<feature type="region of interest" description="Disordered" evidence="1">
    <location>
        <begin position="102"/>
        <end position="128"/>
    </location>
</feature>
<feature type="compositionally biased region" description="Polar residues" evidence="1">
    <location>
        <begin position="143"/>
        <end position="153"/>
    </location>
</feature>
<evidence type="ECO:0000256" key="1">
    <source>
        <dbReference type="SAM" id="MobiDB-lite"/>
    </source>
</evidence>
<evidence type="ECO:0000259" key="3">
    <source>
        <dbReference type="Pfam" id="PF13511"/>
    </source>
</evidence>
<feature type="signal peptide" evidence="2">
    <location>
        <begin position="1"/>
        <end position="23"/>
    </location>
</feature>
<dbReference type="Proteomes" id="UP001595724">
    <property type="component" value="Unassembled WGS sequence"/>
</dbReference>
<evidence type="ECO:0000313" key="4">
    <source>
        <dbReference type="EMBL" id="MFC3660299.1"/>
    </source>
</evidence>
<proteinExistence type="predicted"/>
<feature type="domain" description="DUF4124" evidence="3">
    <location>
        <begin position="29"/>
        <end position="72"/>
    </location>
</feature>
<accession>A0ABV7UUG1</accession>
<evidence type="ECO:0000256" key="2">
    <source>
        <dbReference type="SAM" id="SignalP"/>
    </source>
</evidence>
<reference evidence="5" key="1">
    <citation type="journal article" date="2019" name="Int. J. Syst. Evol. Microbiol.">
        <title>The Global Catalogue of Microorganisms (GCM) 10K type strain sequencing project: providing services to taxonomists for standard genome sequencing and annotation.</title>
        <authorList>
            <consortium name="The Broad Institute Genomics Platform"/>
            <consortium name="The Broad Institute Genome Sequencing Center for Infectious Disease"/>
            <person name="Wu L."/>
            <person name="Ma J."/>
        </authorList>
    </citation>
    <scope>NUCLEOTIDE SEQUENCE [LARGE SCALE GENOMIC DNA]</scope>
    <source>
        <strain evidence="5">KCTC 42211</strain>
    </source>
</reference>
<dbReference type="RefSeq" id="WP_386709504.1">
    <property type="nucleotide sequence ID" value="NZ_JBHRYF010000008.1"/>
</dbReference>
<feature type="region of interest" description="Disordered" evidence="1">
    <location>
        <begin position="60"/>
        <end position="80"/>
    </location>
</feature>
<feature type="chain" id="PRO_5046241286" evidence="2">
    <location>
        <begin position="24"/>
        <end position="262"/>
    </location>
</feature>
<feature type="compositionally biased region" description="Basic residues" evidence="1">
    <location>
        <begin position="186"/>
        <end position="195"/>
    </location>
</feature>
<evidence type="ECO:0000313" key="5">
    <source>
        <dbReference type="Proteomes" id="UP001595724"/>
    </source>
</evidence>
<keyword evidence="5" id="KW-1185">Reference proteome</keyword>
<dbReference type="EMBL" id="JBHRYF010000008">
    <property type="protein sequence ID" value="MFC3660299.1"/>
    <property type="molecule type" value="Genomic_DNA"/>
</dbReference>
<protein>
    <submittedName>
        <fullName evidence="4">DUF4124 domain-containing protein</fullName>
    </submittedName>
</protein>
<gene>
    <name evidence="4" type="ORF">ACFOM9_09500</name>
</gene>
<feature type="region of interest" description="Disordered" evidence="1">
    <location>
        <begin position="141"/>
        <end position="195"/>
    </location>
</feature>
<dbReference type="Pfam" id="PF13511">
    <property type="entry name" value="DUF4124"/>
    <property type="match status" value="1"/>
</dbReference>
<name>A0ABV7UUG1_9GAMM</name>
<sequence length="262" mass="28058">MAIRLPRLLLLPLLAAIAGSAVAQDNDITIYRCTDAAGHLTVQDSPCADNQAQQVRRMIQPTDPPPRAEPVAPADLQPTPESAPVVVARHAPRAIYECVRDDGSRYTSDDGEGNPRWISSGGDWSYDDGPRLRGSGIVYSRGQAASSSPTLQASARGAEGGGANQPRPSFRRTDSAPPPPPPPGHGHGHGHGHHRGYGFGGGGMWVRDACHVLPQAETCDRLRDRREQIRKRAFNAQANERATLHVEERGINARLAEDCGGA</sequence>
<comment type="caution">
    <text evidence="4">The sequence shown here is derived from an EMBL/GenBank/DDBJ whole genome shotgun (WGS) entry which is preliminary data.</text>
</comment>
<keyword evidence="2" id="KW-0732">Signal</keyword>
<dbReference type="InterPro" id="IPR025392">
    <property type="entry name" value="DUF4124"/>
</dbReference>
<organism evidence="4 5">
    <name type="scientific">Luteimonas notoginsengisoli</name>
    <dbReference type="NCBI Taxonomy" id="1578200"/>
    <lineage>
        <taxon>Bacteria</taxon>
        <taxon>Pseudomonadati</taxon>
        <taxon>Pseudomonadota</taxon>
        <taxon>Gammaproteobacteria</taxon>
        <taxon>Lysobacterales</taxon>
        <taxon>Lysobacteraceae</taxon>
        <taxon>Luteimonas</taxon>
    </lineage>
</organism>